<sequence>MADNTTAGIWDITLEFARKRKRAAEDADTSSGDDVADAELPSHGHSRPTYIGKGGKPLKVGGFELEIHARREPIGVARDDTIDLECYVKKIEASIVAPKREDDSDDDDDDNGIVIGRVEAHVVQVGRIIADWPTEKYVTITRQSLQACSKPFKKDEDGSHSIPALEEYSLGDILYINTVRLLPKYRGLL</sequence>
<name>A0AAI8VZW6_9PEZI</name>
<accession>A0AAI8VZW6</accession>
<comment type="caution">
    <text evidence="2">The sequence shown here is derived from an EMBL/GenBank/DDBJ whole genome shotgun (WGS) entry which is preliminary data.</text>
</comment>
<protein>
    <submittedName>
        <fullName evidence="2">Uu.00g022260.m01.CDS01</fullName>
    </submittedName>
</protein>
<reference evidence="2" key="1">
    <citation type="submission" date="2023-10" db="EMBL/GenBank/DDBJ databases">
        <authorList>
            <person name="Hackl T."/>
        </authorList>
    </citation>
    <scope>NUCLEOTIDE SEQUENCE</scope>
</reference>
<gene>
    <name evidence="2" type="ORF">KHLLAP_LOCUS14575</name>
</gene>
<dbReference type="Proteomes" id="UP001295740">
    <property type="component" value="Unassembled WGS sequence"/>
</dbReference>
<dbReference type="AlphaFoldDB" id="A0AAI8VZW6"/>
<proteinExistence type="predicted"/>
<evidence type="ECO:0000313" key="2">
    <source>
        <dbReference type="EMBL" id="CAJ2514107.1"/>
    </source>
</evidence>
<evidence type="ECO:0000256" key="1">
    <source>
        <dbReference type="SAM" id="MobiDB-lite"/>
    </source>
</evidence>
<dbReference type="EMBL" id="CAUWAG010000020">
    <property type="protein sequence ID" value="CAJ2514107.1"/>
    <property type="molecule type" value="Genomic_DNA"/>
</dbReference>
<keyword evidence="3" id="KW-1185">Reference proteome</keyword>
<feature type="region of interest" description="Disordered" evidence="1">
    <location>
        <begin position="21"/>
        <end position="53"/>
    </location>
</feature>
<evidence type="ECO:0000313" key="3">
    <source>
        <dbReference type="Proteomes" id="UP001295740"/>
    </source>
</evidence>
<organism evidence="2 3">
    <name type="scientific">Anthostomella pinea</name>
    <dbReference type="NCBI Taxonomy" id="933095"/>
    <lineage>
        <taxon>Eukaryota</taxon>
        <taxon>Fungi</taxon>
        <taxon>Dikarya</taxon>
        <taxon>Ascomycota</taxon>
        <taxon>Pezizomycotina</taxon>
        <taxon>Sordariomycetes</taxon>
        <taxon>Xylariomycetidae</taxon>
        <taxon>Xylariales</taxon>
        <taxon>Xylariaceae</taxon>
        <taxon>Anthostomella</taxon>
    </lineage>
</organism>